<proteinExistence type="predicted"/>
<evidence type="ECO:0000313" key="1">
    <source>
        <dbReference type="EMBL" id="GKT29206.1"/>
    </source>
</evidence>
<dbReference type="EMBL" id="BQXS01013617">
    <property type="protein sequence ID" value="GKT29206.1"/>
    <property type="molecule type" value="Genomic_DNA"/>
</dbReference>
<organism evidence="2 3">
    <name type="scientific">Aduncisulcus paluster</name>
    <dbReference type="NCBI Taxonomy" id="2918883"/>
    <lineage>
        <taxon>Eukaryota</taxon>
        <taxon>Metamonada</taxon>
        <taxon>Carpediemonas-like organisms</taxon>
        <taxon>Aduncisulcus</taxon>
    </lineage>
</organism>
<accession>A0ABQ5KCM0</accession>
<keyword evidence="3" id="KW-1185">Reference proteome</keyword>
<dbReference type="EMBL" id="BQXS01013618">
    <property type="protein sequence ID" value="GKT29209.1"/>
    <property type="molecule type" value="Genomic_DNA"/>
</dbReference>
<comment type="caution">
    <text evidence="2">The sequence shown here is derived from an EMBL/GenBank/DDBJ whole genome shotgun (WGS) entry which is preliminary data.</text>
</comment>
<gene>
    <name evidence="1" type="ORF">ADUPG1_014067</name>
    <name evidence="2" type="ORF">ADUPG1_014068</name>
</gene>
<reference evidence="2" key="1">
    <citation type="submission" date="2022-03" db="EMBL/GenBank/DDBJ databases">
        <title>Draft genome sequence of Aduncisulcus paluster, a free-living microaerophilic Fornicata.</title>
        <authorList>
            <person name="Yuyama I."/>
            <person name="Kume K."/>
            <person name="Tamura T."/>
            <person name="Inagaki Y."/>
            <person name="Hashimoto T."/>
        </authorList>
    </citation>
    <scope>NUCLEOTIDE SEQUENCE</scope>
    <source>
        <strain evidence="2">NY0171</strain>
    </source>
</reference>
<sequence length="38" mass="4317">MSTDFFIDSIQKNDNDPLCVANRRLESLVYGSTDHNLS</sequence>
<name>A0ABQ5KCM0_9EUKA</name>
<evidence type="ECO:0000313" key="2">
    <source>
        <dbReference type="EMBL" id="GKT29209.1"/>
    </source>
</evidence>
<evidence type="ECO:0000313" key="3">
    <source>
        <dbReference type="Proteomes" id="UP001057375"/>
    </source>
</evidence>
<dbReference type="Proteomes" id="UP001057375">
    <property type="component" value="Unassembled WGS sequence"/>
</dbReference>
<protein>
    <submittedName>
        <fullName evidence="2">Uncharacterized protein</fullName>
    </submittedName>
</protein>
<feature type="non-terminal residue" evidence="2">
    <location>
        <position position="38"/>
    </location>
</feature>